<proteinExistence type="predicted"/>
<accession>A0A6L2ZMY3</accession>
<evidence type="ECO:0000313" key="1">
    <source>
        <dbReference type="EMBL" id="GFN45750.1"/>
    </source>
</evidence>
<dbReference type="Proteomes" id="UP000504714">
    <property type="component" value="Unassembled WGS sequence"/>
</dbReference>
<dbReference type="AlphaFoldDB" id="A0A6L2ZMY3"/>
<reference evidence="1 2" key="1">
    <citation type="submission" date="2020-06" db="EMBL/GenBank/DDBJ databases">
        <title>The genome sequence of Candidatus Regiella insecticola strain Tut.</title>
        <authorList>
            <person name="Nikoh N."/>
            <person name="Tsuchida T."/>
            <person name="Koga R."/>
            <person name="Oshima K."/>
            <person name="Hattori M."/>
            <person name="Fukatsu T."/>
        </authorList>
    </citation>
    <scope>NUCLEOTIDE SEQUENCE [LARGE SCALE GENOMIC DNA]</scope>
    <source>
        <strain evidence="1 2">Tut</strain>
    </source>
</reference>
<protein>
    <submittedName>
        <fullName evidence="1">Uncharacterized protein</fullName>
    </submittedName>
</protein>
<comment type="caution">
    <text evidence="1">The sequence shown here is derived from an EMBL/GenBank/DDBJ whole genome shotgun (WGS) entry which is preliminary data.</text>
</comment>
<gene>
    <name evidence="1" type="ORF">RINTU1_10480</name>
</gene>
<organism evidence="1 2">
    <name type="scientific">Candidatus Regiella insecticola</name>
    <dbReference type="NCBI Taxonomy" id="138073"/>
    <lineage>
        <taxon>Bacteria</taxon>
        <taxon>Pseudomonadati</taxon>
        <taxon>Pseudomonadota</taxon>
        <taxon>Gammaproteobacteria</taxon>
        <taxon>Enterobacterales</taxon>
        <taxon>Enterobacteriaceae</taxon>
        <taxon>aphid secondary symbionts</taxon>
        <taxon>Candidatus Regiella</taxon>
    </lineage>
</organism>
<evidence type="ECO:0000313" key="2">
    <source>
        <dbReference type="Proteomes" id="UP000504714"/>
    </source>
</evidence>
<dbReference type="EMBL" id="BLXO01000002">
    <property type="protein sequence ID" value="GFN45750.1"/>
    <property type="molecule type" value="Genomic_DNA"/>
</dbReference>
<sequence length="37" mass="4243">MHPFIGVKTFDSRGFNGKRKIIIRQEAEKKGGVPMRI</sequence>
<name>A0A6L2ZMY3_9ENTR</name>